<reference evidence="2 3" key="1">
    <citation type="submission" date="2019-02" db="EMBL/GenBank/DDBJ databases">
        <title>Deep-cultivation of Planctomycetes and their phenomic and genomic characterization uncovers novel biology.</title>
        <authorList>
            <person name="Wiegand S."/>
            <person name="Jogler M."/>
            <person name="Boedeker C."/>
            <person name="Pinto D."/>
            <person name="Vollmers J."/>
            <person name="Rivas-Marin E."/>
            <person name="Kohn T."/>
            <person name="Peeters S.H."/>
            <person name="Heuer A."/>
            <person name="Rast P."/>
            <person name="Oberbeckmann S."/>
            <person name="Bunk B."/>
            <person name="Jeske O."/>
            <person name="Meyerdierks A."/>
            <person name="Storesund J.E."/>
            <person name="Kallscheuer N."/>
            <person name="Luecker S."/>
            <person name="Lage O.M."/>
            <person name="Pohl T."/>
            <person name="Merkel B.J."/>
            <person name="Hornburger P."/>
            <person name="Mueller R.-W."/>
            <person name="Bruemmer F."/>
            <person name="Labrenz M."/>
            <person name="Spormann A.M."/>
            <person name="Op den Camp H."/>
            <person name="Overmann J."/>
            <person name="Amann R."/>
            <person name="Jetten M.S.M."/>
            <person name="Mascher T."/>
            <person name="Medema M.H."/>
            <person name="Devos D.P."/>
            <person name="Kaster A.-K."/>
            <person name="Ovreas L."/>
            <person name="Rohde M."/>
            <person name="Galperin M.Y."/>
            <person name="Jogler C."/>
        </authorList>
    </citation>
    <scope>NUCLEOTIDE SEQUENCE [LARGE SCALE GENOMIC DNA]</scope>
    <source>
        <strain evidence="2 3">Q31a</strain>
    </source>
</reference>
<keyword evidence="1" id="KW-1133">Transmembrane helix</keyword>
<evidence type="ECO:0000313" key="3">
    <source>
        <dbReference type="Proteomes" id="UP000318017"/>
    </source>
</evidence>
<dbReference type="Proteomes" id="UP000318017">
    <property type="component" value="Chromosome"/>
</dbReference>
<dbReference type="InterPro" id="IPR014717">
    <property type="entry name" value="Transl_elong_EF1B/ribsomal_bS6"/>
</dbReference>
<evidence type="ECO:0000256" key="1">
    <source>
        <dbReference type="SAM" id="Phobius"/>
    </source>
</evidence>
<evidence type="ECO:0000313" key="2">
    <source>
        <dbReference type="EMBL" id="QDV28125.1"/>
    </source>
</evidence>
<dbReference type="RefSeq" id="WP_145086592.1">
    <property type="nucleotide sequence ID" value="NZ_CP036298.1"/>
</dbReference>
<dbReference type="EMBL" id="CP036298">
    <property type="protein sequence ID" value="QDV28125.1"/>
    <property type="molecule type" value="Genomic_DNA"/>
</dbReference>
<keyword evidence="1" id="KW-0812">Transmembrane</keyword>
<keyword evidence="3" id="KW-1185">Reference proteome</keyword>
<dbReference type="Gene3D" id="3.30.70.60">
    <property type="match status" value="1"/>
</dbReference>
<proteinExistence type="predicted"/>
<feature type="transmembrane region" description="Helical" evidence="1">
    <location>
        <begin position="12"/>
        <end position="30"/>
    </location>
</feature>
<sequence length="187" mass="20710">MNGRLNTIPVHGMGIAAILGLLLMTHLFCIRPLLRSQEARDAAYAESVALQDAVHELDAQNGETQAQLAEIADRLEQRLTLKTKPGQPVLETMSQLLELHELELMNFREEPSRSASLQKIDIQVSGEYAQALSLIDDIRKLDRPACIRAMQMNALSGDGPLRCSMRLKVEFFPRMQLLATSATVSGT</sequence>
<accession>A0A518GHP8</accession>
<dbReference type="KEGG" id="ahel:Q31a_65200"/>
<keyword evidence="1" id="KW-0472">Membrane</keyword>
<dbReference type="AlphaFoldDB" id="A0A518GHP8"/>
<organism evidence="2 3">
    <name type="scientific">Aureliella helgolandensis</name>
    <dbReference type="NCBI Taxonomy" id="2527968"/>
    <lineage>
        <taxon>Bacteria</taxon>
        <taxon>Pseudomonadati</taxon>
        <taxon>Planctomycetota</taxon>
        <taxon>Planctomycetia</taxon>
        <taxon>Pirellulales</taxon>
        <taxon>Pirellulaceae</taxon>
        <taxon>Aureliella</taxon>
    </lineage>
</organism>
<gene>
    <name evidence="2" type="ORF">Q31a_65200</name>
</gene>
<protein>
    <recommendedName>
        <fullName evidence="4">Pilus assembly protein, PilO</fullName>
    </recommendedName>
</protein>
<name>A0A518GHP8_9BACT</name>
<evidence type="ECO:0008006" key="4">
    <source>
        <dbReference type="Google" id="ProtNLM"/>
    </source>
</evidence>